<evidence type="ECO:0000256" key="3">
    <source>
        <dbReference type="ARBA" id="ARBA00022630"/>
    </source>
</evidence>
<dbReference type="Proteomes" id="UP001220324">
    <property type="component" value="Unassembled WGS sequence"/>
</dbReference>
<dbReference type="GO" id="GO:0050661">
    <property type="term" value="F:NADP binding"/>
    <property type="evidence" value="ECO:0007669"/>
    <property type="project" value="InterPro"/>
</dbReference>
<dbReference type="Pfam" id="PF00743">
    <property type="entry name" value="FMO-like"/>
    <property type="match status" value="1"/>
</dbReference>
<dbReference type="InterPro" id="IPR051209">
    <property type="entry name" value="FAD-bind_Monooxygenase_sf"/>
</dbReference>
<evidence type="ECO:0000256" key="2">
    <source>
        <dbReference type="ARBA" id="ARBA00010139"/>
    </source>
</evidence>
<dbReference type="GO" id="GO:0050660">
    <property type="term" value="F:flavin adenine dinucleotide binding"/>
    <property type="evidence" value="ECO:0007669"/>
    <property type="project" value="InterPro"/>
</dbReference>
<proteinExistence type="inferred from homology"/>
<keyword evidence="5" id="KW-0560">Oxidoreductase</keyword>
<dbReference type="PANTHER" id="PTHR42877:SF5">
    <property type="entry name" value="L-ORNITHINE N(5)-MONOOXYGENASE-RELATED"/>
    <property type="match status" value="1"/>
</dbReference>
<comment type="similarity">
    <text evidence="2">Belongs to the FAD-binding monooxygenase family.</text>
</comment>
<accession>A0AAD6GDA2</accession>
<gene>
    <name evidence="6" type="ORF">N7494_009868</name>
</gene>
<dbReference type="InterPro" id="IPR036188">
    <property type="entry name" value="FAD/NAD-bd_sf"/>
</dbReference>
<dbReference type="GO" id="GO:0004499">
    <property type="term" value="F:N,N-dimethylaniline monooxygenase activity"/>
    <property type="evidence" value="ECO:0007669"/>
    <property type="project" value="InterPro"/>
</dbReference>
<keyword evidence="4" id="KW-0274">FAD</keyword>
<sequence length="598" mass="67517">MSIDSDILIIGAGFSGIGFAVQLQKLYPQATYEILEKADNIGGTWWVNTYPGCGCDVASHFYSFSFELNPDWSCKFAPQREIADYLLGVARKHDIPRHVRFGSTVQSAVFDEITGTWVVTYVDETGSLQQKRSRVLISAVGALSVPRECEIKGAERYQGKIFHSAKWDHSFDWAGKEVVVVGNGCSATQFVPVMSEGPDKVRNLVQFSRQPHWLAERPNPTYSRTFQLMMRYTPLAMRLYRFYLYAMMEKDFFGFYRESGGRIRENLKRTQLEYLKRTAPEKYHEALIPRTEIGCKRKVQDTGYLACLHRDNVELVHSDGIEEITETGVRTQSGREVNADAIILATGFQTQQVLYPMEIVGDKGVTLNEHWEKLSSGSAQAYYGTCVSEFPNFFILMGPNTTTGHLSVIYSTECEINFSLRVLRPILRSLYPSKIWSAITYPFSGLFNPAPNTVAVTSIAEQADNNWIQKAASQLVWATGCSSWYVDARTGRNTMLYPDWQFNYWLRSIFIPSRDFVYGRSPVRLPAEGKESRDQRRDRRLVGAGLGLVAIVVGLMVHGSQIDLDLNGELGKGFKEGLNRVRNECLARLCSPGIGWKG</sequence>
<dbReference type="AlphaFoldDB" id="A0AAD6GDA2"/>
<evidence type="ECO:0000256" key="5">
    <source>
        <dbReference type="ARBA" id="ARBA00023002"/>
    </source>
</evidence>
<comment type="cofactor">
    <cofactor evidence="1">
        <name>FAD</name>
        <dbReference type="ChEBI" id="CHEBI:57692"/>
    </cofactor>
</comment>
<dbReference type="SUPFAM" id="SSF51905">
    <property type="entry name" value="FAD/NAD(P)-binding domain"/>
    <property type="match status" value="1"/>
</dbReference>
<protein>
    <recommendedName>
        <fullName evidence="8">Baeyer-Villiger monooxygenase</fullName>
    </recommendedName>
</protein>
<keyword evidence="7" id="KW-1185">Reference proteome</keyword>
<dbReference type="EMBL" id="JAQIZZ010000007">
    <property type="protein sequence ID" value="KAJ5533316.1"/>
    <property type="molecule type" value="Genomic_DNA"/>
</dbReference>
<dbReference type="Gene3D" id="3.50.50.60">
    <property type="entry name" value="FAD/NAD(P)-binding domain"/>
    <property type="match status" value="2"/>
</dbReference>
<dbReference type="PANTHER" id="PTHR42877">
    <property type="entry name" value="L-ORNITHINE N(5)-MONOOXYGENASE-RELATED"/>
    <property type="match status" value="1"/>
</dbReference>
<organism evidence="6 7">
    <name type="scientific">Penicillium frequentans</name>
    <dbReference type="NCBI Taxonomy" id="3151616"/>
    <lineage>
        <taxon>Eukaryota</taxon>
        <taxon>Fungi</taxon>
        <taxon>Dikarya</taxon>
        <taxon>Ascomycota</taxon>
        <taxon>Pezizomycotina</taxon>
        <taxon>Eurotiomycetes</taxon>
        <taxon>Eurotiomycetidae</taxon>
        <taxon>Eurotiales</taxon>
        <taxon>Aspergillaceae</taxon>
        <taxon>Penicillium</taxon>
    </lineage>
</organism>
<keyword evidence="3" id="KW-0285">Flavoprotein</keyword>
<evidence type="ECO:0008006" key="8">
    <source>
        <dbReference type="Google" id="ProtNLM"/>
    </source>
</evidence>
<name>A0AAD6GDA2_9EURO</name>
<evidence type="ECO:0000256" key="1">
    <source>
        <dbReference type="ARBA" id="ARBA00001974"/>
    </source>
</evidence>
<reference evidence="6 7" key="1">
    <citation type="journal article" date="2023" name="IMA Fungus">
        <title>Comparative genomic study of the Penicillium genus elucidates a diverse pangenome and 15 lateral gene transfer events.</title>
        <authorList>
            <person name="Petersen C."/>
            <person name="Sorensen T."/>
            <person name="Nielsen M.R."/>
            <person name="Sondergaard T.E."/>
            <person name="Sorensen J.L."/>
            <person name="Fitzpatrick D.A."/>
            <person name="Frisvad J.C."/>
            <person name="Nielsen K.L."/>
        </authorList>
    </citation>
    <scope>NUCLEOTIDE SEQUENCE [LARGE SCALE GENOMIC DNA]</scope>
    <source>
        <strain evidence="6 7">IBT 35679</strain>
    </source>
</reference>
<evidence type="ECO:0000313" key="7">
    <source>
        <dbReference type="Proteomes" id="UP001220324"/>
    </source>
</evidence>
<evidence type="ECO:0000313" key="6">
    <source>
        <dbReference type="EMBL" id="KAJ5533316.1"/>
    </source>
</evidence>
<comment type="caution">
    <text evidence="6">The sequence shown here is derived from an EMBL/GenBank/DDBJ whole genome shotgun (WGS) entry which is preliminary data.</text>
</comment>
<evidence type="ECO:0000256" key="4">
    <source>
        <dbReference type="ARBA" id="ARBA00022827"/>
    </source>
</evidence>
<dbReference type="InterPro" id="IPR020946">
    <property type="entry name" value="Flavin_mOase-like"/>
</dbReference>